<protein>
    <submittedName>
        <fullName evidence="1">Uncharacterized protein</fullName>
    </submittedName>
</protein>
<accession>A0ABT5U8S0</accession>
<comment type="caution">
    <text evidence="1">The sequence shown here is derived from an EMBL/GenBank/DDBJ whole genome shotgun (WGS) entry which is preliminary data.</text>
</comment>
<evidence type="ECO:0000313" key="1">
    <source>
        <dbReference type="EMBL" id="MDE1462585.1"/>
    </source>
</evidence>
<dbReference type="RefSeq" id="WP_274688942.1">
    <property type="nucleotide sequence ID" value="NZ_JAPMOU010000012.1"/>
</dbReference>
<organism evidence="1 2">
    <name type="scientific">Spartinivicinus poritis</name>
    <dbReference type="NCBI Taxonomy" id="2994640"/>
    <lineage>
        <taxon>Bacteria</taxon>
        <taxon>Pseudomonadati</taxon>
        <taxon>Pseudomonadota</taxon>
        <taxon>Gammaproteobacteria</taxon>
        <taxon>Oceanospirillales</taxon>
        <taxon>Zooshikellaceae</taxon>
        <taxon>Spartinivicinus</taxon>
    </lineage>
</organism>
<gene>
    <name evidence="1" type="ORF">ORQ98_11450</name>
</gene>
<dbReference type="Proteomes" id="UP001528823">
    <property type="component" value="Unassembled WGS sequence"/>
</dbReference>
<dbReference type="EMBL" id="JAPMOU010000012">
    <property type="protein sequence ID" value="MDE1462585.1"/>
    <property type="molecule type" value="Genomic_DNA"/>
</dbReference>
<evidence type="ECO:0000313" key="2">
    <source>
        <dbReference type="Proteomes" id="UP001528823"/>
    </source>
</evidence>
<keyword evidence="2" id="KW-1185">Reference proteome</keyword>
<reference evidence="1 2" key="1">
    <citation type="submission" date="2022-11" db="EMBL/GenBank/DDBJ databases">
        <title>Spartinivicinus poritis sp. nov., isolated from scleractinian coral Porites lutea.</title>
        <authorList>
            <person name="Zhang G."/>
            <person name="Cai L."/>
            <person name="Wei Q."/>
        </authorList>
    </citation>
    <scope>NUCLEOTIDE SEQUENCE [LARGE SCALE GENOMIC DNA]</scope>
    <source>
        <strain evidence="1 2">A2-2</strain>
    </source>
</reference>
<proteinExistence type="predicted"/>
<name>A0ABT5U8S0_9GAMM</name>
<sequence length="778" mass="90585">MLRIYDLRDYKKPVTMDAVLRDTLLKALQNKEGINESKATRLLFYFEIFLDCFDYYLSFIDLNRNLSEIYIRFFVFIYQECDLSSSGKYCIVNDYTDAIHLIYRNNKLTPPDLPKVYDNRISDDIKKASQAFDHKKINIEKLKYYHGWHATSSDHKKVKLYLHNFYLHFGLELTETLSASMQHLYIKYPASTAKYKAKVFVMFLNCLPILFKNSDEFYIGGKSTNVAKIVEQVFIICKLENKIKGNDIRYFYKNWSTIVKIVYDTLIQSKIWCQPLYELIVPEFKSSSKTFKTHRKIINGEVFSRKLITDIPLSYTDSQAMESLLISLENDISHVVTACKKAVDVIMKGYSIRDKFASQGVARDFKRNRHLYKYYTDMSEEKNQCATWEKYNYNLIKNNISISTFLGISGITTDFIRKYSIVQNDMLYPFLYLLVYEHPIITNSWLETFKLFDKNGNTVGFIESSDSKLAIGNKPRRSAKNAEQKIVLNERSEYLFDCLIKLTSQARGYLKQCNKDDYVYILLSGNSFGKPSRVKNLRAQKVFSNSTLNDYLLAPSNYADTERAKTILSNLTLSRFRASCAVQVYLQTNSIEAIAEALGHKKPCPRLLERYLPDPILKFFQERWIRIFQNAIIFEAMKNSEYLFDAIDIDEKALDKFLLNHRLKPLPKHILQGKLDDISPIFKENRSNKFSNDKLIIPLSTSLLSVLKCIVHLVEIAPAKSNKITRTAKEWYQTARYIINSLDETQKRRADPDLQAIIESSTNIDPLLIKMQGAIYEC</sequence>